<dbReference type="Pfam" id="PF00933">
    <property type="entry name" value="Glyco_hydro_3"/>
    <property type="match status" value="1"/>
</dbReference>
<evidence type="ECO:0000256" key="3">
    <source>
        <dbReference type="ARBA" id="ARBA00012744"/>
    </source>
</evidence>
<sequence length="740" mass="81789">MKKYLSVLGLAFAMAGAQQTTEQRIEQLLVQMTPEEKAGQLSQLNSDWEDLTGPIVQKGKEDKVALIREGRLGSVLNVRSAAQTRMLQEHAMQSRLKIPLLFAQDVIHGFRTTFPVNLGQAASWDLALIERSERIAATEAAAYGIHWTFAPMIDISRDARWGRVMEGSGEDTFLGTEIAKARIRGFHGKGIGHTDALLTTAKHYAAYGAAVGGRDYNSVDMSLRELHQVYLPPFKAAAAMGVSTFMNAFNDLSGIPASAHPYLLREVLKKDWGFKGFVVSDWGSIGEMINHGYAANGKDAAQKALNAGTDMDMESRVYAQYLPELLKEGKISQKDLDDAVRRVLRMKFALGLFEDPYRFSDLSREKKYTNHKEHLEFSREFGSKSMVLLKNKGNLLPLSKELKNVALIGPFAKETVANHGFWSVPFKDDKDRIVSQYEGLKNALPKSTKLLYAKGAEVEGTDTSLFAEAVKAAEAADVVVLSLGEGHAMSGEAKSRSMLEFTGVQQQLLEAVHQTGKPIVLLINAGRPLVFNWASEHVDAIVYSWWLGTEAGNSIADVLLGKVNPSGKLPMSFPRSVGQVPVYYNHYNTGRPASSPTNRNYVSAYIDLDNGPAYPFGYGLSYTTFSYTPITLSATTLKGNTSLRVSVKVTNTGKTAGEEVVQLYIRDLVGRVVRPVRELKGFEKVHLNPSQTKEIVFTITPEMLSFYDDQLVWDWDAGEFEIMVGGDSTTQNKAKITWEK</sequence>
<dbReference type="PROSITE" id="PS00775">
    <property type="entry name" value="GLYCOSYL_HYDROL_F3"/>
    <property type="match status" value="1"/>
</dbReference>
<dbReference type="InterPro" id="IPR019800">
    <property type="entry name" value="Glyco_hydro_3_AS"/>
</dbReference>
<evidence type="ECO:0000259" key="8">
    <source>
        <dbReference type="SMART" id="SM01217"/>
    </source>
</evidence>
<evidence type="ECO:0000313" key="10">
    <source>
        <dbReference type="Proteomes" id="UP000694480"/>
    </source>
</evidence>
<dbReference type="Pfam" id="PF14310">
    <property type="entry name" value="Fn3-like"/>
    <property type="match status" value="1"/>
</dbReference>
<protein>
    <recommendedName>
        <fullName evidence="3">beta-glucosidase</fullName>
        <ecNumber evidence="3">3.2.1.21</ecNumber>
    </recommendedName>
</protein>
<dbReference type="EMBL" id="JADKYY010000008">
    <property type="protein sequence ID" value="MBF5027653.1"/>
    <property type="molecule type" value="Genomic_DNA"/>
</dbReference>
<dbReference type="SUPFAM" id="SSF52279">
    <property type="entry name" value="Beta-D-glucan exohydrolase, C-terminal domain"/>
    <property type="match status" value="1"/>
</dbReference>
<dbReference type="InterPro" id="IPR013783">
    <property type="entry name" value="Ig-like_fold"/>
</dbReference>
<dbReference type="GO" id="GO:0008422">
    <property type="term" value="F:beta-glucosidase activity"/>
    <property type="evidence" value="ECO:0007669"/>
    <property type="project" value="UniProtKB-EC"/>
</dbReference>
<dbReference type="EC" id="3.2.1.21" evidence="3"/>
<organism evidence="9 10">
    <name type="scientific">Planobacterium oryzisoli</name>
    <dbReference type="NCBI Taxonomy" id="2771435"/>
    <lineage>
        <taxon>Bacteria</taxon>
        <taxon>Pseudomonadati</taxon>
        <taxon>Bacteroidota</taxon>
        <taxon>Flavobacteriia</taxon>
        <taxon>Flavobacteriales</taxon>
        <taxon>Weeksellaceae</taxon>
        <taxon>Chryseobacterium group</taxon>
        <taxon>Chryseobacterium</taxon>
    </lineage>
</organism>
<keyword evidence="6 7" id="KW-0326">Glycosidase</keyword>
<keyword evidence="5 7" id="KW-0378">Hydrolase</keyword>
<dbReference type="InterPro" id="IPR036881">
    <property type="entry name" value="Glyco_hydro_3_C_sf"/>
</dbReference>
<name>A0A931EAY1_9FLAO</name>
<dbReference type="NCBIfam" id="NF011678">
    <property type="entry name" value="PRK15098.1"/>
    <property type="match status" value="1"/>
</dbReference>
<dbReference type="Gene3D" id="3.40.50.1700">
    <property type="entry name" value="Glycoside hydrolase family 3 C-terminal domain"/>
    <property type="match status" value="1"/>
</dbReference>
<evidence type="ECO:0000256" key="2">
    <source>
        <dbReference type="ARBA" id="ARBA00005336"/>
    </source>
</evidence>
<evidence type="ECO:0000256" key="4">
    <source>
        <dbReference type="ARBA" id="ARBA00022729"/>
    </source>
</evidence>
<feature type="domain" description="Fibronectin type III-like" evidence="8">
    <location>
        <begin position="659"/>
        <end position="728"/>
    </location>
</feature>
<evidence type="ECO:0000256" key="1">
    <source>
        <dbReference type="ARBA" id="ARBA00000448"/>
    </source>
</evidence>
<dbReference type="PANTHER" id="PTHR30620">
    <property type="entry name" value="PERIPLASMIC BETA-GLUCOSIDASE-RELATED"/>
    <property type="match status" value="1"/>
</dbReference>
<dbReference type="Gene3D" id="2.60.40.10">
    <property type="entry name" value="Immunoglobulins"/>
    <property type="match status" value="1"/>
</dbReference>
<keyword evidence="4" id="KW-0732">Signal</keyword>
<dbReference type="GO" id="GO:0009251">
    <property type="term" value="P:glucan catabolic process"/>
    <property type="evidence" value="ECO:0007669"/>
    <property type="project" value="TreeGrafter"/>
</dbReference>
<dbReference type="FunFam" id="2.60.40.10:FF:000495">
    <property type="entry name" value="Periplasmic beta-glucosidase"/>
    <property type="match status" value="1"/>
</dbReference>
<dbReference type="Gene3D" id="3.20.20.300">
    <property type="entry name" value="Glycoside hydrolase, family 3, N-terminal domain"/>
    <property type="match status" value="1"/>
</dbReference>
<dbReference type="FunFam" id="3.20.20.300:FF:000005">
    <property type="entry name" value="Periplasmic beta-glucosidase"/>
    <property type="match status" value="1"/>
</dbReference>
<dbReference type="SUPFAM" id="SSF51445">
    <property type="entry name" value="(Trans)glycosidases"/>
    <property type="match status" value="1"/>
</dbReference>
<dbReference type="PANTHER" id="PTHR30620:SF16">
    <property type="entry name" value="LYSOSOMAL BETA GLUCOSIDASE"/>
    <property type="match status" value="1"/>
</dbReference>
<dbReference type="InterPro" id="IPR002772">
    <property type="entry name" value="Glyco_hydro_3_C"/>
</dbReference>
<comment type="catalytic activity">
    <reaction evidence="1">
        <text>Hydrolysis of terminal, non-reducing beta-D-glucosyl residues with release of beta-D-glucose.</text>
        <dbReference type="EC" id="3.2.1.21"/>
    </reaction>
</comment>
<comment type="similarity">
    <text evidence="2 7">Belongs to the glycosyl hydrolase 3 family.</text>
</comment>
<dbReference type="InterPro" id="IPR036962">
    <property type="entry name" value="Glyco_hydro_3_N_sf"/>
</dbReference>
<dbReference type="InterPro" id="IPR017853">
    <property type="entry name" value="GH"/>
</dbReference>
<dbReference type="InterPro" id="IPR026891">
    <property type="entry name" value="Fn3-like"/>
</dbReference>
<comment type="caution">
    <text evidence="9">The sequence shown here is derived from an EMBL/GenBank/DDBJ whole genome shotgun (WGS) entry which is preliminary data.</text>
</comment>
<dbReference type="AlphaFoldDB" id="A0A931EAY1"/>
<evidence type="ECO:0000256" key="7">
    <source>
        <dbReference type="RuleBase" id="RU361161"/>
    </source>
</evidence>
<dbReference type="InterPro" id="IPR001764">
    <property type="entry name" value="Glyco_hydro_3_N"/>
</dbReference>
<evidence type="ECO:0000256" key="5">
    <source>
        <dbReference type="ARBA" id="ARBA00022801"/>
    </source>
</evidence>
<dbReference type="SMART" id="SM01217">
    <property type="entry name" value="Fn3_like"/>
    <property type="match status" value="1"/>
</dbReference>
<proteinExistence type="inferred from homology"/>
<dbReference type="Proteomes" id="UP000694480">
    <property type="component" value="Unassembled WGS sequence"/>
</dbReference>
<evidence type="ECO:0000313" key="9">
    <source>
        <dbReference type="EMBL" id="MBF5027653.1"/>
    </source>
</evidence>
<gene>
    <name evidence="9" type="primary">bglX</name>
    <name evidence="9" type="ORF">IC612_07560</name>
</gene>
<dbReference type="RefSeq" id="WP_194739579.1">
    <property type="nucleotide sequence ID" value="NZ_JADKYY010000008.1"/>
</dbReference>
<evidence type="ECO:0000256" key="6">
    <source>
        <dbReference type="ARBA" id="ARBA00023295"/>
    </source>
</evidence>
<dbReference type="Pfam" id="PF01915">
    <property type="entry name" value="Glyco_hydro_3_C"/>
    <property type="match status" value="1"/>
</dbReference>
<accession>A0A931EAY1</accession>
<dbReference type="PRINTS" id="PR00133">
    <property type="entry name" value="GLHYDRLASE3"/>
</dbReference>
<reference evidence="9" key="1">
    <citation type="submission" date="2020-11" db="EMBL/GenBank/DDBJ databases">
        <title>Genome seq and assembly of Planobacterium sp.</title>
        <authorList>
            <person name="Chhetri G."/>
        </authorList>
    </citation>
    <scope>NUCLEOTIDE SEQUENCE</scope>
    <source>
        <strain evidence="9">GCR5</strain>
    </source>
</reference>
<keyword evidence="10" id="KW-1185">Reference proteome</keyword>
<dbReference type="InterPro" id="IPR051915">
    <property type="entry name" value="Cellulose_Degrad_GH3"/>
</dbReference>